<protein>
    <submittedName>
        <fullName evidence="1">Uncharacterized protein</fullName>
    </submittedName>
</protein>
<dbReference type="Proteomes" id="UP000821845">
    <property type="component" value="Chromosome 1"/>
</dbReference>
<comment type="caution">
    <text evidence="1">The sequence shown here is derived from an EMBL/GenBank/DDBJ whole genome shotgun (WGS) entry which is preliminary data.</text>
</comment>
<name>A0ACB7TJ35_HYAAI</name>
<evidence type="ECO:0000313" key="1">
    <source>
        <dbReference type="EMBL" id="KAH6945382.1"/>
    </source>
</evidence>
<dbReference type="EMBL" id="CM023481">
    <property type="protein sequence ID" value="KAH6945382.1"/>
    <property type="molecule type" value="Genomic_DNA"/>
</dbReference>
<gene>
    <name evidence="1" type="ORF">HPB50_008141</name>
</gene>
<evidence type="ECO:0000313" key="2">
    <source>
        <dbReference type="Proteomes" id="UP000821845"/>
    </source>
</evidence>
<accession>A0ACB7TJ35</accession>
<organism evidence="1 2">
    <name type="scientific">Hyalomma asiaticum</name>
    <name type="common">Tick</name>
    <dbReference type="NCBI Taxonomy" id="266040"/>
    <lineage>
        <taxon>Eukaryota</taxon>
        <taxon>Metazoa</taxon>
        <taxon>Ecdysozoa</taxon>
        <taxon>Arthropoda</taxon>
        <taxon>Chelicerata</taxon>
        <taxon>Arachnida</taxon>
        <taxon>Acari</taxon>
        <taxon>Parasitiformes</taxon>
        <taxon>Ixodida</taxon>
        <taxon>Ixodoidea</taxon>
        <taxon>Ixodidae</taxon>
        <taxon>Hyalomminae</taxon>
        <taxon>Hyalomma</taxon>
    </lineage>
</organism>
<keyword evidence="2" id="KW-1185">Reference proteome</keyword>
<proteinExistence type="predicted"/>
<reference evidence="1" key="1">
    <citation type="submission" date="2020-05" db="EMBL/GenBank/DDBJ databases">
        <title>Large-scale comparative analyses of tick genomes elucidate their genetic diversity and vector capacities.</title>
        <authorList>
            <person name="Jia N."/>
            <person name="Wang J."/>
            <person name="Shi W."/>
            <person name="Du L."/>
            <person name="Sun Y."/>
            <person name="Zhan W."/>
            <person name="Jiang J."/>
            <person name="Wang Q."/>
            <person name="Zhang B."/>
            <person name="Ji P."/>
            <person name="Sakyi L.B."/>
            <person name="Cui X."/>
            <person name="Yuan T."/>
            <person name="Jiang B."/>
            <person name="Yang W."/>
            <person name="Lam T.T.-Y."/>
            <person name="Chang Q."/>
            <person name="Ding S."/>
            <person name="Wang X."/>
            <person name="Zhu J."/>
            <person name="Ruan X."/>
            <person name="Zhao L."/>
            <person name="Wei J."/>
            <person name="Que T."/>
            <person name="Du C."/>
            <person name="Cheng J."/>
            <person name="Dai P."/>
            <person name="Han X."/>
            <person name="Huang E."/>
            <person name="Gao Y."/>
            <person name="Liu J."/>
            <person name="Shao H."/>
            <person name="Ye R."/>
            <person name="Li L."/>
            <person name="Wei W."/>
            <person name="Wang X."/>
            <person name="Wang C."/>
            <person name="Yang T."/>
            <person name="Huo Q."/>
            <person name="Li W."/>
            <person name="Guo W."/>
            <person name="Chen H."/>
            <person name="Zhou L."/>
            <person name="Ni X."/>
            <person name="Tian J."/>
            <person name="Zhou Y."/>
            <person name="Sheng Y."/>
            <person name="Liu T."/>
            <person name="Pan Y."/>
            <person name="Xia L."/>
            <person name="Li J."/>
            <person name="Zhao F."/>
            <person name="Cao W."/>
        </authorList>
    </citation>
    <scope>NUCLEOTIDE SEQUENCE</scope>
    <source>
        <strain evidence="1">Hyas-2018</strain>
    </source>
</reference>
<sequence>MAAKQGGKSKRATKKRRQLQAPNKPGTPTGGVGKQSSTPPPPHGGTGEQPTSKPSGEAGSWAKANKNVNQVSGTGRAASSFPLSVPLRRITVLENQISAAVNAAIAKMTEAIPILIAQVARFNKRARPIKDVSG</sequence>